<organism evidence="14 15">
    <name type="scientific">Nocardia uniformis</name>
    <dbReference type="NCBI Taxonomy" id="53432"/>
    <lineage>
        <taxon>Bacteria</taxon>
        <taxon>Bacillati</taxon>
        <taxon>Actinomycetota</taxon>
        <taxon>Actinomycetes</taxon>
        <taxon>Mycobacteriales</taxon>
        <taxon>Nocardiaceae</taxon>
        <taxon>Nocardia</taxon>
    </lineage>
</organism>
<keyword evidence="5" id="KW-0808">Transferase</keyword>
<dbReference type="Proteomes" id="UP000586827">
    <property type="component" value="Unassembled WGS sequence"/>
</dbReference>
<dbReference type="PRINTS" id="PR00344">
    <property type="entry name" value="BCTRLSENSOR"/>
</dbReference>
<dbReference type="SMART" id="SM00304">
    <property type="entry name" value="HAMP"/>
    <property type="match status" value="1"/>
</dbReference>
<dbReference type="SUPFAM" id="SSF47384">
    <property type="entry name" value="Homodimeric domain of signal transducing histidine kinase"/>
    <property type="match status" value="1"/>
</dbReference>
<keyword evidence="10 11" id="KW-0472">Membrane</keyword>
<evidence type="ECO:0000256" key="7">
    <source>
        <dbReference type="ARBA" id="ARBA00022777"/>
    </source>
</evidence>
<dbReference type="Gene3D" id="6.10.340.10">
    <property type="match status" value="1"/>
</dbReference>
<evidence type="ECO:0000256" key="8">
    <source>
        <dbReference type="ARBA" id="ARBA00022989"/>
    </source>
</evidence>
<dbReference type="CDD" id="cd00082">
    <property type="entry name" value="HisKA"/>
    <property type="match status" value="1"/>
</dbReference>
<keyword evidence="4" id="KW-0597">Phosphoprotein</keyword>
<dbReference type="InterPro" id="IPR036097">
    <property type="entry name" value="HisK_dim/P_sf"/>
</dbReference>
<sequence length="435" mass="46307">MLRIRVTLVAVTAAAVAILVTVVTSYRTVVPVVADQLDRGLADRADTVLAVLAADAPLPPRSDMTEQLLLADGTVRALEPGREPLPVTEADRAVARAGSGVRVTELEIDGVGYGILTKGRPGGGAVMVSQNYAEAERIDREFLLRTVWITAAALVAAALICWLAIGRVLRPIRRLVHATDRIATTEDLSTALPDSHRGEVGELTRSFNTMLAALRFSRAQQQRLAEDAGHELRTPLTSVLGSAELLQRAQGRLAPGDETKVLATLVQEAKALDELVGELVDLATDQYATEAPVPLDLADLARDTAQRFRRRSGRTIGVTIDNAAIVPARPRALARCLDNLVDNAIKFSADGPIEITVQHTELTVRDHGPGIADTDRAAVFDRFYRADRTRATPGSGLGLAIVHDIVAAHGGQVHADNHPDGGAVVGFRLPGSAAD</sequence>
<gene>
    <name evidence="14" type="ORF">HLB23_20580</name>
</gene>
<name>A0A849C7D0_9NOCA</name>
<evidence type="ECO:0000256" key="2">
    <source>
        <dbReference type="ARBA" id="ARBA00004236"/>
    </source>
</evidence>
<evidence type="ECO:0000256" key="11">
    <source>
        <dbReference type="SAM" id="Phobius"/>
    </source>
</evidence>
<dbReference type="InterPro" id="IPR003594">
    <property type="entry name" value="HATPase_dom"/>
</dbReference>
<feature type="transmembrane region" description="Helical" evidence="11">
    <location>
        <begin position="142"/>
        <end position="165"/>
    </location>
</feature>
<dbReference type="PANTHER" id="PTHR45436">
    <property type="entry name" value="SENSOR HISTIDINE KINASE YKOH"/>
    <property type="match status" value="1"/>
</dbReference>
<dbReference type="PROSITE" id="PS50885">
    <property type="entry name" value="HAMP"/>
    <property type="match status" value="1"/>
</dbReference>
<dbReference type="InterPro" id="IPR050428">
    <property type="entry name" value="TCS_sensor_his_kinase"/>
</dbReference>
<evidence type="ECO:0000256" key="5">
    <source>
        <dbReference type="ARBA" id="ARBA00022679"/>
    </source>
</evidence>
<dbReference type="GO" id="GO:0005886">
    <property type="term" value="C:plasma membrane"/>
    <property type="evidence" value="ECO:0007669"/>
    <property type="project" value="UniProtKB-SubCell"/>
</dbReference>
<dbReference type="EC" id="2.7.13.3" evidence="3"/>
<keyword evidence="7 14" id="KW-0418">Kinase</keyword>
<dbReference type="SMART" id="SM00388">
    <property type="entry name" value="HisKA"/>
    <property type="match status" value="1"/>
</dbReference>
<dbReference type="InterPro" id="IPR005467">
    <property type="entry name" value="His_kinase_dom"/>
</dbReference>
<comment type="catalytic activity">
    <reaction evidence="1">
        <text>ATP + protein L-histidine = ADP + protein N-phospho-L-histidine.</text>
        <dbReference type="EC" id="2.7.13.3"/>
    </reaction>
</comment>
<dbReference type="PROSITE" id="PS50109">
    <property type="entry name" value="HIS_KIN"/>
    <property type="match status" value="1"/>
</dbReference>
<dbReference type="GO" id="GO:0000155">
    <property type="term" value="F:phosphorelay sensor kinase activity"/>
    <property type="evidence" value="ECO:0007669"/>
    <property type="project" value="InterPro"/>
</dbReference>
<dbReference type="EMBL" id="JABELX010000007">
    <property type="protein sequence ID" value="NNH72225.1"/>
    <property type="molecule type" value="Genomic_DNA"/>
</dbReference>
<dbReference type="InterPro" id="IPR004358">
    <property type="entry name" value="Sig_transdc_His_kin-like_C"/>
</dbReference>
<accession>A0A849C7D0</accession>
<evidence type="ECO:0000256" key="6">
    <source>
        <dbReference type="ARBA" id="ARBA00022692"/>
    </source>
</evidence>
<dbReference type="Gene3D" id="1.10.287.130">
    <property type="match status" value="1"/>
</dbReference>
<keyword evidence="6 11" id="KW-0812">Transmembrane</keyword>
<reference evidence="14 15" key="1">
    <citation type="submission" date="2020-05" db="EMBL/GenBank/DDBJ databases">
        <title>MicrobeNet Type strains.</title>
        <authorList>
            <person name="Nicholson A.C."/>
        </authorList>
    </citation>
    <scope>NUCLEOTIDE SEQUENCE [LARGE SCALE GENOMIC DNA]</scope>
    <source>
        <strain evidence="14 15">JCM 3224</strain>
    </source>
</reference>
<dbReference type="Pfam" id="PF00672">
    <property type="entry name" value="HAMP"/>
    <property type="match status" value="1"/>
</dbReference>
<dbReference type="Pfam" id="PF02518">
    <property type="entry name" value="HATPase_c"/>
    <property type="match status" value="1"/>
</dbReference>
<dbReference type="CDD" id="cd06225">
    <property type="entry name" value="HAMP"/>
    <property type="match status" value="1"/>
</dbReference>
<evidence type="ECO:0000256" key="4">
    <source>
        <dbReference type="ARBA" id="ARBA00022553"/>
    </source>
</evidence>
<dbReference type="InterPro" id="IPR003661">
    <property type="entry name" value="HisK_dim/P_dom"/>
</dbReference>
<dbReference type="CDD" id="cd00075">
    <property type="entry name" value="HATPase"/>
    <property type="match status" value="1"/>
</dbReference>
<keyword evidence="9" id="KW-0902">Two-component regulatory system</keyword>
<evidence type="ECO:0000256" key="3">
    <source>
        <dbReference type="ARBA" id="ARBA00012438"/>
    </source>
</evidence>
<feature type="domain" description="HAMP" evidence="13">
    <location>
        <begin position="166"/>
        <end position="219"/>
    </location>
</feature>
<evidence type="ECO:0000259" key="12">
    <source>
        <dbReference type="PROSITE" id="PS50109"/>
    </source>
</evidence>
<keyword evidence="8 11" id="KW-1133">Transmembrane helix</keyword>
<dbReference type="Gene3D" id="3.30.565.10">
    <property type="entry name" value="Histidine kinase-like ATPase, C-terminal domain"/>
    <property type="match status" value="1"/>
</dbReference>
<dbReference type="RefSeq" id="WP_067518844.1">
    <property type="nucleotide sequence ID" value="NZ_JABELX010000007.1"/>
</dbReference>
<dbReference type="PANTHER" id="PTHR45436:SF5">
    <property type="entry name" value="SENSOR HISTIDINE KINASE TRCS"/>
    <property type="match status" value="1"/>
</dbReference>
<comment type="caution">
    <text evidence="14">The sequence shown here is derived from an EMBL/GenBank/DDBJ whole genome shotgun (WGS) entry which is preliminary data.</text>
</comment>
<dbReference type="SMART" id="SM00387">
    <property type="entry name" value="HATPase_c"/>
    <property type="match status" value="1"/>
</dbReference>
<evidence type="ECO:0000256" key="9">
    <source>
        <dbReference type="ARBA" id="ARBA00023012"/>
    </source>
</evidence>
<proteinExistence type="predicted"/>
<evidence type="ECO:0000259" key="13">
    <source>
        <dbReference type="PROSITE" id="PS50885"/>
    </source>
</evidence>
<evidence type="ECO:0000256" key="10">
    <source>
        <dbReference type="ARBA" id="ARBA00023136"/>
    </source>
</evidence>
<protein>
    <recommendedName>
        <fullName evidence="3">histidine kinase</fullName>
        <ecNumber evidence="3">2.7.13.3</ecNumber>
    </recommendedName>
</protein>
<comment type="subcellular location">
    <subcellularLocation>
        <location evidence="2">Cell membrane</location>
    </subcellularLocation>
</comment>
<keyword evidence="15" id="KW-1185">Reference proteome</keyword>
<dbReference type="InterPro" id="IPR036890">
    <property type="entry name" value="HATPase_C_sf"/>
</dbReference>
<dbReference type="InterPro" id="IPR003660">
    <property type="entry name" value="HAMP_dom"/>
</dbReference>
<dbReference type="SUPFAM" id="SSF158472">
    <property type="entry name" value="HAMP domain-like"/>
    <property type="match status" value="1"/>
</dbReference>
<evidence type="ECO:0000313" key="15">
    <source>
        <dbReference type="Proteomes" id="UP000586827"/>
    </source>
</evidence>
<evidence type="ECO:0000256" key="1">
    <source>
        <dbReference type="ARBA" id="ARBA00000085"/>
    </source>
</evidence>
<evidence type="ECO:0000313" key="14">
    <source>
        <dbReference type="EMBL" id="NNH72225.1"/>
    </source>
</evidence>
<dbReference type="AlphaFoldDB" id="A0A849C7D0"/>
<dbReference type="Pfam" id="PF00512">
    <property type="entry name" value="HisKA"/>
    <property type="match status" value="1"/>
</dbReference>
<feature type="domain" description="Histidine kinase" evidence="12">
    <location>
        <begin position="227"/>
        <end position="433"/>
    </location>
</feature>
<dbReference type="SUPFAM" id="SSF55874">
    <property type="entry name" value="ATPase domain of HSP90 chaperone/DNA topoisomerase II/histidine kinase"/>
    <property type="match status" value="1"/>
</dbReference>